<dbReference type="Gene3D" id="1.20.58.60">
    <property type="match status" value="1"/>
</dbReference>
<evidence type="ECO:0000313" key="2">
    <source>
        <dbReference type="Proteomes" id="UP000271098"/>
    </source>
</evidence>
<sequence length="98" mass="10896">MALEIANQEALVSAVVEDGRELCKQTTGDEAIALQSRIEALRTRYIDLTAVIDAKIAVLSEALPLAERFHEGCGIVQQWMDAVEQDMQNIDQVYCVFI</sequence>
<keyword evidence="2" id="KW-1185">Reference proteome</keyword>
<dbReference type="SUPFAM" id="SSF46966">
    <property type="entry name" value="Spectrin repeat"/>
    <property type="match status" value="1"/>
</dbReference>
<evidence type="ECO:0000313" key="1">
    <source>
        <dbReference type="EMBL" id="VDK53578.1"/>
    </source>
</evidence>
<reference evidence="1 2" key="1">
    <citation type="submission" date="2018-11" db="EMBL/GenBank/DDBJ databases">
        <authorList>
            <consortium name="Pathogen Informatics"/>
        </authorList>
    </citation>
    <scope>NUCLEOTIDE SEQUENCE [LARGE SCALE GENOMIC DNA]</scope>
</reference>
<dbReference type="EMBL" id="UYRT01013991">
    <property type="protein sequence ID" value="VDK53578.1"/>
    <property type="molecule type" value="Genomic_DNA"/>
</dbReference>
<dbReference type="Proteomes" id="UP000271098">
    <property type="component" value="Unassembled WGS sequence"/>
</dbReference>
<dbReference type="AlphaFoldDB" id="A0A3P6SI64"/>
<dbReference type="OrthoDB" id="2250192at2759"/>
<organism evidence="1 2">
    <name type="scientific">Gongylonema pulchrum</name>
    <dbReference type="NCBI Taxonomy" id="637853"/>
    <lineage>
        <taxon>Eukaryota</taxon>
        <taxon>Metazoa</taxon>
        <taxon>Ecdysozoa</taxon>
        <taxon>Nematoda</taxon>
        <taxon>Chromadorea</taxon>
        <taxon>Rhabditida</taxon>
        <taxon>Spirurina</taxon>
        <taxon>Spiruromorpha</taxon>
        <taxon>Spiruroidea</taxon>
        <taxon>Gongylonematidae</taxon>
        <taxon>Gongylonema</taxon>
    </lineage>
</organism>
<name>A0A3P6SI64_9BILA</name>
<gene>
    <name evidence="1" type="ORF">GPUH_LOCUS6146</name>
</gene>
<protein>
    <submittedName>
        <fullName evidence="1">Uncharacterized protein</fullName>
    </submittedName>
</protein>
<accession>A0A3P6SI64</accession>
<proteinExistence type="predicted"/>